<dbReference type="PANTHER" id="PTHR42695">
    <property type="entry name" value="GLUTAMINE AMIDOTRANSFERASE YLR126C-RELATED"/>
    <property type="match status" value="1"/>
</dbReference>
<dbReference type="CDD" id="cd01741">
    <property type="entry name" value="GATase1_1"/>
    <property type="match status" value="1"/>
</dbReference>
<evidence type="ECO:0000259" key="1">
    <source>
        <dbReference type="Pfam" id="PF00117"/>
    </source>
</evidence>
<evidence type="ECO:0000313" key="2">
    <source>
        <dbReference type="EMBL" id="MCX2978309.1"/>
    </source>
</evidence>
<accession>A0ABT3T7R0</accession>
<feature type="domain" description="Glutamine amidotransferase" evidence="1">
    <location>
        <begin position="53"/>
        <end position="195"/>
    </location>
</feature>
<evidence type="ECO:0000313" key="3">
    <source>
        <dbReference type="Proteomes" id="UP001143304"/>
    </source>
</evidence>
<dbReference type="InterPro" id="IPR029062">
    <property type="entry name" value="Class_I_gatase-like"/>
</dbReference>
<dbReference type="Pfam" id="PF00117">
    <property type="entry name" value="GATase"/>
    <property type="match status" value="1"/>
</dbReference>
<gene>
    <name evidence="2" type="ORF">EYC82_13155</name>
</gene>
<comment type="caution">
    <text evidence="2">The sequence shown here is derived from an EMBL/GenBank/DDBJ whole genome shotgun (WGS) entry which is preliminary data.</text>
</comment>
<dbReference type="PANTHER" id="PTHR42695:SF5">
    <property type="entry name" value="GLUTAMINE AMIDOTRANSFERASE YLR126C-RELATED"/>
    <property type="match status" value="1"/>
</dbReference>
<dbReference type="Gene3D" id="3.40.50.880">
    <property type="match status" value="1"/>
</dbReference>
<reference evidence="2" key="1">
    <citation type="submission" date="2019-02" db="EMBL/GenBank/DDBJ databases">
        <authorList>
            <person name="Li S.-H."/>
        </authorList>
    </citation>
    <scope>NUCLEOTIDE SEQUENCE</scope>
    <source>
        <strain evidence="2">IMCC11814</strain>
    </source>
</reference>
<name>A0ABT3T7R0_9GAMM</name>
<dbReference type="RefSeq" id="WP_279250006.1">
    <property type="nucleotide sequence ID" value="NZ_SHNO01000001.1"/>
</dbReference>
<sequence>MKLGILKADTVMPKLAADFGEYPDMFIALLTAQAPDLYCRVYDVERGEYPDELDEVDAYLITGSKASVYDKTPWILGLTSFVQEVHRQRKKLVGICFGHQLIAQALGGRVEKSPKGWGVGLHTHRFSSLPSWHDQGDSNLDILVSHQDQVVRPAAGAQVLASSEFCDNAVSQVGEHILTLQGHPEFTKDYARALMMERRNLLDDDVLQAGLATLAGEQQGPRVAAWIARFICERK</sequence>
<dbReference type="SUPFAM" id="SSF52317">
    <property type="entry name" value="Class I glutamine amidotransferase-like"/>
    <property type="match status" value="1"/>
</dbReference>
<keyword evidence="3" id="KW-1185">Reference proteome</keyword>
<organism evidence="2 3">
    <name type="scientific">Candidatus Marimicrobium litorale</name>
    <dbReference type="NCBI Taxonomy" id="2518991"/>
    <lineage>
        <taxon>Bacteria</taxon>
        <taxon>Pseudomonadati</taxon>
        <taxon>Pseudomonadota</taxon>
        <taxon>Gammaproteobacteria</taxon>
        <taxon>Cellvibrionales</taxon>
        <taxon>Halieaceae</taxon>
        <taxon>Marimicrobium</taxon>
    </lineage>
</organism>
<dbReference type="InterPro" id="IPR044992">
    <property type="entry name" value="ChyE-like"/>
</dbReference>
<protein>
    <submittedName>
        <fullName evidence="2">GMP synthase</fullName>
    </submittedName>
</protein>
<dbReference type="PROSITE" id="PS51273">
    <property type="entry name" value="GATASE_TYPE_1"/>
    <property type="match status" value="1"/>
</dbReference>
<dbReference type="EMBL" id="SHNO01000001">
    <property type="protein sequence ID" value="MCX2978309.1"/>
    <property type="molecule type" value="Genomic_DNA"/>
</dbReference>
<dbReference type="Proteomes" id="UP001143304">
    <property type="component" value="Unassembled WGS sequence"/>
</dbReference>
<dbReference type="InterPro" id="IPR017926">
    <property type="entry name" value="GATASE"/>
</dbReference>
<proteinExistence type="predicted"/>